<feature type="domain" description="Haem-binding uptake Tiki superfamily ChaN" evidence="1">
    <location>
        <begin position="51"/>
        <end position="257"/>
    </location>
</feature>
<dbReference type="SUPFAM" id="SSF159501">
    <property type="entry name" value="EreA/ChaN-like"/>
    <property type="match status" value="1"/>
</dbReference>
<dbReference type="Gene3D" id="3.40.50.11550">
    <property type="match status" value="1"/>
</dbReference>
<dbReference type="Pfam" id="PF04187">
    <property type="entry name" value="Cofac_haem_bdg"/>
    <property type="match status" value="1"/>
</dbReference>
<proteinExistence type="predicted"/>
<dbReference type="PROSITE" id="PS51257">
    <property type="entry name" value="PROKAR_LIPOPROTEIN"/>
    <property type="match status" value="1"/>
</dbReference>
<evidence type="ECO:0000259" key="1">
    <source>
        <dbReference type="Pfam" id="PF04187"/>
    </source>
</evidence>
<accession>A0A3L0VYK8</accession>
<gene>
    <name evidence="2" type="ORF">D9F05_02700</name>
</gene>
<dbReference type="InterPro" id="IPR007314">
    <property type="entry name" value="Cofac_haem-bd_dom"/>
</dbReference>
<protein>
    <submittedName>
        <fullName evidence="2">Iron-regulated protein</fullName>
    </submittedName>
</protein>
<dbReference type="AlphaFoldDB" id="A0A3L0VYK8"/>
<dbReference type="EMBL" id="RNRV01000003">
    <property type="protein sequence ID" value="MHO03297.1"/>
    <property type="molecule type" value="Genomic_DNA"/>
</dbReference>
<evidence type="ECO:0000313" key="2">
    <source>
        <dbReference type="EMBL" id="MHO03297.1"/>
    </source>
</evidence>
<organism evidence="2">
    <name type="scientific">Escherichia coli</name>
    <dbReference type="NCBI Taxonomy" id="562"/>
    <lineage>
        <taxon>Bacteria</taxon>
        <taxon>Pseudomonadati</taxon>
        <taxon>Pseudomonadota</taxon>
        <taxon>Gammaproteobacteria</taxon>
        <taxon>Enterobacterales</taxon>
        <taxon>Enterobacteriaceae</taxon>
        <taxon>Escherichia</taxon>
    </lineage>
</organism>
<reference evidence="2" key="1">
    <citation type="submission" date="2018-10" db="EMBL/GenBank/DDBJ databases">
        <authorList>
            <consortium name="NARMS: The National Antimicrobial Resistance Monitoring System"/>
        </authorList>
    </citation>
    <scope>NUCLEOTIDE SEQUENCE [LARGE SCALE GENOMIC DNA]</scope>
    <source>
        <strain evidence="2">CVM N17EC0388</strain>
    </source>
</reference>
<dbReference type="CDD" id="cd14727">
    <property type="entry name" value="ChanN-like"/>
    <property type="match status" value="1"/>
</dbReference>
<sequence>MTRLLPLLTLPLLLAACATPPSDDAGTLYHYQLSAGQSDAGQGELTLTQAVDRVADADIVLVGELHTHTAIHLLQARLLAGLEEASRADGRALVLSMEQFSRADQAVVDAYLAGRIGEAALIRDGNAWPNYQSDYRPLVEFAKQHHLPVIAANAPKPLVSCVGQEGPQWLDKLPANRRSQLARELTLTDDPYRQKFMASLHHGDADGNARRFAAQTSWDDTMAESMVDYLKQHPGRRIMHIAGNFHVEGGLGLASRIASRNPALKVALVVPETLSQTNAQIPAGQVADIRARITPLPERWLNADEMKQDMGALHQSRSRDCSQWLQP</sequence>
<name>A0A3L0VYK8_ECOLX</name>
<comment type="caution">
    <text evidence="2">The sequence shown here is derived from an EMBL/GenBank/DDBJ whole genome shotgun (WGS) entry which is preliminary data.</text>
</comment>